<evidence type="ECO:0000313" key="1">
    <source>
        <dbReference type="EMBL" id="JAD76528.1"/>
    </source>
</evidence>
<organism evidence="1">
    <name type="scientific">Arundo donax</name>
    <name type="common">Giant reed</name>
    <name type="synonym">Donax arundinaceus</name>
    <dbReference type="NCBI Taxonomy" id="35708"/>
    <lineage>
        <taxon>Eukaryota</taxon>
        <taxon>Viridiplantae</taxon>
        <taxon>Streptophyta</taxon>
        <taxon>Embryophyta</taxon>
        <taxon>Tracheophyta</taxon>
        <taxon>Spermatophyta</taxon>
        <taxon>Magnoliopsida</taxon>
        <taxon>Liliopsida</taxon>
        <taxon>Poales</taxon>
        <taxon>Poaceae</taxon>
        <taxon>PACMAD clade</taxon>
        <taxon>Arundinoideae</taxon>
        <taxon>Arundineae</taxon>
        <taxon>Arundo</taxon>
    </lineage>
</organism>
<accession>A0A0A9CQ16</accession>
<reference evidence="1" key="1">
    <citation type="submission" date="2014-09" db="EMBL/GenBank/DDBJ databases">
        <authorList>
            <person name="Magalhaes I.L.F."/>
            <person name="Oliveira U."/>
            <person name="Santos F.R."/>
            <person name="Vidigal T.H.D.A."/>
            <person name="Brescovit A.D."/>
            <person name="Santos A.J."/>
        </authorList>
    </citation>
    <scope>NUCLEOTIDE SEQUENCE</scope>
    <source>
        <tissue evidence="1">Shoot tissue taken approximately 20 cm above the soil surface</tissue>
    </source>
</reference>
<sequence length="69" mass="7690">MRTNYCGCNNMFLGHCIFHLTFKVCLCEICGIWILCENGGLSYACSDHLCEHASFVVYAAYCPLASLKS</sequence>
<proteinExistence type="predicted"/>
<reference evidence="1" key="2">
    <citation type="journal article" date="2015" name="Data Brief">
        <title>Shoot transcriptome of the giant reed, Arundo donax.</title>
        <authorList>
            <person name="Barrero R.A."/>
            <person name="Guerrero F.D."/>
            <person name="Moolhuijzen P."/>
            <person name="Goolsby J.A."/>
            <person name="Tidwell J."/>
            <person name="Bellgard S.E."/>
            <person name="Bellgard M.I."/>
        </authorList>
    </citation>
    <scope>NUCLEOTIDE SEQUENCE</scope>
    <source>
        <tissue evidence="1">Shoot tissue taken approximately 20 cm above the soil surface</tissue>
    </source>
</reference>
<name>A0A0A9CQ16_ARUDO</name>
<protein>
    <submittedName>
        <fullName evidence="1">Uncharacterized protein</fullName>
    </submittedName>
</protein>
<dbReference type="AlphaFoldDB" id="A0A0A9CQ16"/>
<dbReference type="EMBL" id="GBRH01221367">
    <property type="protein sequence ID" value="JAD76528.1"/>
    <property type="molecule type" value="Transcribed_RNA"/>
</dbReference>